<dbReference type="GO" id="GO:0006952">
    <property type="term" value="P:defense response"/>
    <property type="evidence" value="ECO:0007669"/>
    <property type="project" value="UniProtKB-KW"/>
</dbReference>
<evidence type="ECO:0000259" key="8">
    <source>
        <dbReference type="PROSITE" id="PS51635"/>
    </source>
</evidence>
<dbReference type="Gramene" id="mRNA:HanXRQr2_Chr09g0373281">
    <property type="protein sequence ID" value="mRNA:HanXRQr2_Chr09g0373281"/>
    <property type="gene ID" value="HanXRQr2_Chr09g0373281"/>
</dbReference>
<dbReference type="EMBL" id="MNCJ02000324">
    <property type="protein sequence ID" value="KAF5789607.1"/>
    <property type="molecule type" value="Genomic_DNA"/>
</dbReference>
<feature type="active site" description="Proton acceptor" evidence="6">
    <location>
        <position position="206"/>
    </location>
</feature>
<dbReference type="PANTHER" id="PTHR32176:SF103">
    <property type="entry name" value="OS08G0376550 PROTEIN"/>
    <property type="match status" value="1"/>
</dbReference>
<feature type="active site" description="Nucleophile" evidence="6">
    <location>
        <position position="62"/>
    </location>
</feature>
<feature type="short sequence motif" description="GXGXXG" evidence="6">
    <location>
        <begin position="21"/>
        <end position="26"/>
    </location>
</feature>
<dbReference type="Pfam" id="PF01734">
    <property type="entry name" value="Patatin"/>
    <property type="match status" value="1"/>
</dbReference>
<evidence type="ECO:0000313" key="10">
    <source>
        <dbReference type="EMBL" id="KAF5789609.1"/>
    </source>
</evidence>
<dbReference type="CDD" id="cd07214">
    <property type="entry name" value="Pat17_isozyme_like"/>
    <property type="match status" value="1"/>
</dbReference>
<dbReference type="OrthoDB" id="1658288at2759"/>
<dbReference type="Gramene" id="mRNA:HanXRQr2_Chr09g0373261">
    <property type="protein sequence ID" value="mRNA:HanXRQr2_Chr09g0373261"/>
    <property type="gene ID" value="HanXRQr2_Chr09g0373261"/>
</dbReference>
<name>A0A251TTS6_HELAN</name>
<dbReference type="EMBL" id="CM007898">
    <property type="protein sequence ID" value="OTG14133.1"/>
    <property type="molecule type" value="Genomic_DNA"/>
</dbReference>
<comment type="function">
    <text evidence="7">Lipolytic acyl hydrolase (LAH).</text>
</comment>
<comment type="similarity">
    <text evidence="1 7">Belongs to the patatin family.</text>
</comment>
<dbReference type="GO" id="GO:0004620">
    <property type="term" value="F:phospholipase activity"/>
    <property type="evidence" value="ECO:0000318"/>
    <property type="project" value="GO_Central"/>
</dbReference>
<dbReference type="GO" id="GO:0047372">
    <property type="term" value="F:monoacylglycerol lipase activity"/>
    <property type="evidence" value="ECO:0000318"/>
    <property type="project" value="GO_Central"/>
</dbReference>
<comment type="domain">
    <text evidence="7">The nitrogen atoms of the two glycine residues in the GGXR motif define the oxyanion hole, and stabilize the oxyanion that forms during the nucleophilic attack by the catalytic serine during substrate cleavage.</text>
</comment>
<evidence type="ECO:0000313" key="13">
    <source>
        <dbReference type="Proteomes" id="UP000215914"/>
    </source>
</evidence>
<dbReference type="Gene3D" id="3.40.1090.10">
    <property type="entry name" value="Cytosolic phospholipase A2 catalytic domain"/>
    <property type="match status" value="1"/>
</dbReference>
<dbReference type="EMBL" id="CM007898">
    <property type="protein sequence ID" value="OTG14134.1"/>
    <property type="molecule type" value="Genomic_DNA"/>
</dbReference>
<evidence type="ECO:0000256" key="5">
    <source>
        <dbReference type="ARBA" id="ARBA00023098"/>
    </source>
</evidence>
<dbReference type="InterPro" id="IPR002641">
    <property type="entry name" value="PNPLA_dom"/>
</dbReference>
<evidence type="ECO:0000256" key="1">
    <source>
        <dbReference type="ARBA" id="ARBA00010240"/>
    </source>
</evidence>
<dbReference type="EMBL" id="MNCJ02000324">
    <property type="protein sequence ID" value="KAF5789609.1"/>
    <property type="molecule type" value="Genomic_DNA"/>
</dbReference>
<evidence type="ECO:0000256" key="6">
    <source>
        <dbReference type="PROSITE-ProRule" id="PRU01161"/>
    </source>
</evidence>
<evidence type="ECO:0000256" key="2">
    <source>
        <dbReference type="ARBA" id="ARBA00022801"/>
    </source>
</evidence>
<protein>
    <recommendedName>
        <fullName evidence="7">Patatin</fullName>
        <ecNumber evidence="7">3.1.1.-</ecNumber>
    </recommendedName>
</protein>
<reference evidence="11" key="2">
    <citation type="submission" date="2017-02" db="EMBL/GenBank/DDBJ databases">
        <title>Sunflower complete genome.</title>
        <authorList>
            <person name="Langlade N."/>
            <person name="Munos S."/>
        </authorList>
    </citation>
    <scope>NUCLEOTIDE SEQUENCE [LARGE SCALE GENOMIC DNA]</scope>
    <source>
        <tissue evidence="11">Leaves</tissue>
    </source>
</reference>
<dbReference type="AlphaFoldDB" id="A0A251TTS6"/>
<keyword evidence="3" id="KW-0611">Plant defense</keyword>
<dbReference type="GO" id="GO:0016042">
    <property type="term" value="P:lipid catabolic process"/>
    <property type="evidence" value="ECO:0007669"/>
    <property type="project" value="UniProtKB-UniRule"/>
</dbReference>
<organism evidence="11 13">
    <name type="scientific">Helianthus annuus</name>
    <name type="common">Common sunflower</name>
    <dbReference type="NCBI Taxonomy" id="4232"/>
    <lineage>
        <taxon>Eukaryota</taxon>
        <taxon>Viridiplantae</taxon>
        <taxon>Streptophyta</taxon>
        <taxon>Embryophyta</taxon>
        <taxon>Tracheophyta</taxon>
        <taxon>Spermatophyta</taxon>
        <taxon>Magnoliopsida</taxon>
        <taxon>eudicotyledons</taxon>
        <taxon>Gunneridae</taxon>
        <taxon>Pentapetalae</taxon>
        <taxon>asterids</taxon>
        <taxon>campanulids</taxon>
        <taxon>Asterales</taxon>
        <taxon>Asteraceae</taxon>
        <taxon>Asteroideae</taxon>
        <taxon>Heliantheae alliance</taxon>
        <taxon>Heliantheae</taxon>
        <taxon>Helianthus</taxon>
    </lineage>
</organism>
<proteinExistence type="inferred from homology"/>
<dbReference type="SUPFAM" id="SSF52151">
    <property type="entry name" value="FabD/lysophospholipase-like"/>
    <property type="match status" value="1"/>
</dbReference>
<dbReference type="EC" id="3.1.1.-" evidence="7"/>
<keyword evidence="5 6" id="KW-0443">Lipid metabolism</keyword>
<gene>
    <name evidence="11" type="ORF">HannXRQ_Chr09g0245981</name>
    <name evidence="12" type="ORF">HannXRQ_Chr09g0245991</name>
    <name evidence="9" type="ORF">HanXRQr2_Chr09g0373261</name>
    <name evidence="10" type="ORF">HanXRQr2_Chr09g0373281</name>
</gene>
<dbReference type="PROSITE" id="PS51635">
    <property type="entry name" value="PNPLA"/>
    <property type="match status" value="1"/>
</dbReference>
<keyword evidence="13" id="KW-1185">Reference proteome</keyword>
<dbReference type="GO" id="GO:0016740">
    <property type="term" value="F:transferase activity"/>
    <property type="evidence" value="ECO:0007669"/>
    <property type="project" value="UniProtKB-KW"/>
</dbReference>
<dbReference type="Proteomes" id="UP000215914">
    <property type="component" value="Chromosome 9"/>
</dbReference>
<accession>A0A251TTS6</accession>
<dbReference type="OMA" id="IRKPDET"/>
<keyword evidence="2 6" id="KW-0378">Hydrolase</keyword>
<feature type="domain" description="PNPLA" evidence="8">
    <location>
        <begin position="17"/>
        <end position="219"/>
    </location>
</feature>
<evidence type="ECO:0000256" key="3">
    <source>
        <dbReference type="ARBA" id="ARBA00022821"/>
    </source>
</evidence>
<dbReference type="FunFam" id="3.40.1090.10:FF:000005">
    <property type="entry name" value="Patatin"/>
    <property type="match status" value="1"/>
</dbReference>
<feature type="short sequence motif" description="GXSXG" evidence="6">
    <location>
        <begin position="60"/>
        <end position="64"/>
    </location>
</feature>
<evidence type="ECO:0000313" key="9">
    <source>
        <dbReference type="EMBL" id="KAF5789607.1"/>
    </source>
</evidence>
<sequence length="398" mass="44701">MERTKSIPASGKLITVLSIDGGGIRGLIPATILDFLETQLKELANDEGARIADYFDVIAGTSTGGLITAMLTAPDENKRPLFSAKEIKDFYHRKSHKIFHQDWMVTKIVKNICGPLYDGKYLRRCIKKKLKDTRLEHTLTNVVIPTFDIKNLQPTIFSSFEVKEKPYMNALLSDICIATSAAPTYLPPHYFKTADGEKQRKFHLIDGGVAANNPTLVAMAEIAKQLIHKNPTFAEPQSLDYHRYLVISIGTGECKRKTKYSANKASKWGVFGWWFNACGSTPLVDIFTQASTDMVDFHLSVVFKGLDIQSNYLRIQENALERTLSSLDISTKENLDYLSDVGKQLLEKQVSTVNLETGDFVPYKDETNGQMLIEFAKKLINEKCLRDGLQPPFSMETT</sequence>
<reference evidence="9" key="3">
    <citation type="submission" date="2020-06" db="EMBL/GenBank/DDBJ databases">
        <title>Helianthus annuus Genome sequencing and assembly Release 2.</title>
        <authorList>
            <person name="Gouzy J."/>
            <person name="Langlade N."/>
            <person name="Munos S."/>
        </authorList>
    </citation>
    <scope>NUCLEOTIDE SEQUENCE</scope>
    <source>
        <tissue evidence="9">Leaves</tissue>
    </source>
</reference>
<evidence type="ECO:0000313" key="11">
    <source>
        <dbReference type="EMBL" id="OTG14133.1"/>
    </source>
</evidence>
<evidence type="ECO:0000256" key="7">
    <source>
        <dbReference type="RuleBase" id="RU361262"/>
    </source>
</evidence>
<keyword evidence="4 6" id="KW-0442">Lipid degradation</keyword>
<dbReference type="InterPro" id="IPR016035">
    <property type="entry name" value="Acyl_Trfase/lysoPLipase"/>
</dbReference>
<dbReference type="PANTHER" id="PTHR32176">
    <property type="entry name" value="XYLOSE ISOMERASE"/>
    <property type="match status" value="1"/>
</dbReference>
<evidence type="ECO:0000256" key="4">
    <source>
        <dbReference type="ARBA" id="ARBA00022963"/>
    </source>
</evidence>
<evidence type="ECO:0000313" key="12">
    <source>
        <dbReference type="EMBL" id="OTG14134.1"/>
    </source>
</evidence>
<reference evidence="9 13" key="1">
    <citation type="journal article" date="2017" name="Nature">
        <title>The sunflower genome provides insights into oil metabolism, flowering and Asterid evolution.</title>
        <authorList>
            <person name="Badouin H."/>
            <person name="Gouzy J."/>
            <person name="Grassa C.J."/>
            <person name="Murat F."/>
            <person name="Staton S.E."/>
            <person name="Cottret L."/>
            <person name="Lelandais-Briere C."/>
            <person name="Owens G.L."/>
            <person name="Carrere S."/>
            <person name="Mayjonade B."/>
            <person name="Legrand L."/>
            <person name="Gill N."/>
            <person name="Kane N.C."/>
            <person name="Bowers J.E."/>
            <person name="Hubner S."/>
            <person name="Bellec A."/>
            <person name="Berard A."/>
            <person name="Berges H."/>
            <person name="Blanchet N."/>
            <person name="Boniface M.C."/>
            <person name="Brunel D."/>
            <person name="Catrice O."/>
            <person name="Chaidir N."/>
            <person name="Claudel C."/>
            <person name="Donnadieu C."/>
            <person name="Faraut T."/>
            <person name="Fievet G."/>
            <person name="Helmstetter N."/>
            <person name="King M."/>
            <person name="Knapp S.J."/>
            <person name="Lai Z."/>
            <person name="Le Paslier M.C."/>
            <person name="Lippi Y."/>
            <person name="Lorenzon L."/>
            <person name="Mandel J.R."/>
            <person name="Marage G."/>
            <person name="Marchand G."/>
            <person name="Marquand E."/>
            <person name="Bret-Mestries E."/>
            <person name="Morien E."/>
            <person name="Nambeesan S."/>
            <person name="Nguyen T."/>
            <person name="Pegot-Espagnet P."/>
            <person name="Pouilly N."/>
            <person name="Raftis F."/>
            <person name="Sallet E."/>
            <person name="Schiex T."/>
            <person name="Thomas J."/>
            <person name="Vandecasteele C."/>
            <person name="Vares D."/>
            <person name="Vear F."/>
            <person name="Vautrin S."/>
            <person name="Crespi M."/>
            <person name="Mangin B."/>
            <person name="Burke J.M."/>
            <person name="Salse J."/>
            <person name="Munos S."/>
            <person name="Vincourt P."/>
            <person name="Rieseberg L.H."/>
            <person name="Langlade N.B."/>
        </authorList>
    </citation>
    <scope>NUCLEOTIDE SEQUENCE [LARGE SCALE GENOMIC DNA]</scope>
    <source>
        <strain evidence="13">cv. SF193</strain>
        <tissue evidence="9">Leaves</tissue>
    </source>
</reference>
<feature type="short sequence motif" description="DGA/G" evidence="6">
    <location>
        <begin position="206"/>
        <end position="208"/>
    </location>
</feature>
<keyword evidence="11" id="KW-0808">Transferase</keyword>